<dbReference type="AlphaFoldDB" id="A0A1H2JHG2"/>
<protein>
    <submittedName>
        <fullName evidence="4">Predicted thioesterase</fullName>
    </submittedName>
</protein>
<gene>
    <name evidence="4" type="ORF">SAMN04488563_2712</name>
</gene>
<dbReference type="PANTHER" id="PTHR36934:SF1">
    <property type="entry name" value="THIOESTERASE DOMAIN-CONTAINING PROTEIN"/>
    <property type="match status" value="1"/>
</dbReference>
<feature type="binding site" evidence="2">
    <location>
        <position position="114"/>
    </location>
    <ligand>
        <name>substrate</name>
    </ligand>
</feature>
<feature type="binding site" evidence="2">
    <location>
        <position position="62"/>
    </location>
    <ligand>
        <name>substrate</name>
    </ligand>
</feature>
<feature type="domain" description="Fluoroacetyl-CoA-specific thioesterase-like" evidence="3">
    <location>
        <begin position="16"/>
        <end position="119"/>
    </location>
</feature>
<dbReference type="InterPro" id="IPR054485">
    <property type="entry name" value="FlK-like_dom"/>
</dbReference>
<dbReference type="Gene3D" id="3.10.129.10">
    <property type="entry name" value="Hotdog Thioesterase"/>
    <property type="match status" value="1"/>
</dbReference>
<dbReference type="PIRSF" id="PIRSF014972">
    <property type="entry name" value="FlK"/>
    <property type="match status" value="1"/>
</dbReference>
<feature type="active site" evidence="1">
    <location>
        <position position="43"/>
    </location>
</feature>
<evidence type="ECO:0000259" key="3">
    <source>
        <dbReference type="Pfam" id="PF22636"/>
    </source>
</evidence>
<feature type="active site" evidence="1">
    <location>
        <position position="35"/>
    </location>
</feature>
<dbReference type="InterPro" id="IPR029069">
    <property type="entry name" value="HotDog_dom_sf"/>
</dbReference>
<dbReference type="OrthoDB" id="5243809at2"/>
<accession>A0A1H2JHG2</accession>
<feature type="binding site" evidence="2">
    <location>
        <position position="62"/>
    </location>
    <ligand>
        <name>CoA</name>
        <dbReference type="ChEBI" id="CHEBI:57287"/>
    </ligand>
</feature>
<sequence>MTALGPGLSAREPHTVTEVDTALAVGSGDVPVLATPRLLAWMEAVTVAAVDDVLADGDTTVGTRVEVDHVAASPLGALVEVRGELTAVDGRTLRFYVVALDGDGEPVGRGTITRAVVGRERFLARWGQRA</sequence>
<name>A0A1H2JHG2_9ACTN</name>
<evidence type="ECO:0000256" key="1">
    <source>
        <dbReference type="PIRSR" id="PIRSR014972-1"/>
    </source>
</evidence>
<evidence type="ECO:0000313" key="4">
    <source>
        <dbReference type="EMBL" id="SDU55934.1"/>
    </source>
</evidence>
<dbReference type="InterPro" id="IPR025540">
    <property type="entry name" value="FlK"/>
</dbReference>
<proteinExistence type="predicted"/>
<evidence type="ECO:0000256" key="2">
    <source>
        <dbReference type="PIRSR" id="PIRSR014972-2"/>
    </source>
</evidence>
<dbReference type="SUPFAM" id="SSF54637">
    <property type="entry name" value="Thioesterase/thiol ester dehydrase-isomerase"/>
    <property type="match status" value="1"/>
</dbReference>
<dbReference type="PANTHER" id="PTHR36934">
    <property type="entry name" value="BLR0278 PROTEIN"/>
    <property type="match status" value="1"/>
</dbReference>
<dbReference type="Proteomes" id="UP000182977">
    <property type="component" value="Chromosome I"/>
</dbReference>
<feature type="active site" evidence="1">
    <location>
        <position position="69"/>
    </location>
</feature>
<reference evidence="5" key="1">
    <citation type="submission" date="2016-10" db="EMBL/GenBank/DDBJ databases">
        <authorList>
            <person name="Varghese N."/>
            <person name="Submissions S."/>
        </authorList>
    </citation>
    <scope>NUCLEOTIDE SEQUENCE [LARGE SCALE GENOMIC DNA]</scope>
    <source>
        <strain evidence="5">DSM 45079</strain>
    </source>
</reference>
<dbReference type="Pfam" id="PF22636">
    <property type="entry name" value="FlK"/>
    <property type="match status" value="1"/>
</dbReference>
<dbReference type="STRING" id="419479.SAMN04488563_2712"/>
<dbReference type="EMBL" id="LT629791">
    <property type="protein sequence ID" value="SDU55934.1"/>
    <property type="molecule type" value="Genomic_DNA"/>
</dbReference>
<organism evidence="4 5">
    <name type="scientific">Jiangella alkaliphila</name>
    <dbReference type="NCBI Taxonomy" id="419479"/>
    <lineage>
        <taxon>Bacteria</taxon>
        <taxon>Bacillati</taxon>
        <taxon>Actinomycetota</taxon>
        <taxon>Actinomycetes</taxon>
        <taxon>Jiangellales</taxon>
        <taxon>Jiangellaceae</taxon>
        <taxon>Jiangella</taxon>
    </lineage>
</organism>
<dbReference type="RefSeq" id="WP_046769720.1">
    <property type="nucleotide sequence ID" value="NZ_KQ061240.1"/>
</dbReference>
<keyword evidence="5" id="KW-1185">Reference proteome</keyword>
<evidence type="ECO:0000313" key="5">
    <source>
        <dbReference type="Proteomes" id="UP000182977"/>
    </source>
</evidence>